<evidence type="ECO:0000313" key="3">
    <source>
        <dbReference type="Proteomes" id="UP000278627"/>
    </source>
</evidence>
<dbReference type="WBParaSite" id="BPAG_0001163401-mRNA-1">
    <property type="protein sequence ID" value="BPAG_0001163401-mRNA-1"/>
    <property type="gene ID" value="BPAG_0001163401"/>
</dbReference>
<reference evidence="4" key="1">
    <citation type="submission" date="2017-02" db="UniProtKB">
        <authorList>
            <consortium name="WormBaseParasite"/>
        </authorList>
    </citation>
    <scope>IDENTIFICATION</scope>
</reference>
<organism evidence="4">
    <name type="scientific">Brugia pahangi</name>
    <name type="common">Filarial nematode worm</name>
    <dbReference type="NCBI Taxonomy" id="6280"/>
    <lineage>
        <taxon>Eukaryota</taxon>
        <taxon>Metazoa</taxon>
        <taxon>Ecdysozoa</taxon>
        <taxon>Nematoda</taxon>
        <taxon>Chromadorea</taxon>
        <taxon>Rhabditida</taxon>
        <taxon>Spirurina</taxon>
        <taxon>Spiruromorpha</taxon>
        <taxon>Filarioidea</taxon>
        <taxon>Onchocercidae</taxon>
        <taxon>Brugia</taxon>
    </lineage>
</organism>
<accession>A0A0N4TSG4</accession>
<evidence type="ECO:0000313" key="2">
    <source>
        <dbReference type="EMBL" id="VDN92782.1"/>
    </source>
</evidence>
<feature type="chain" id="PRO_5044054400" evidence="1">
    <location>
        <begin position="19"/>
        <end position="87"/>
    </location>
</feature>
<evidence type="ECO:0000313" key="4">
    <source>
        <dbReference type="WBParaSite" id="BPAG_0001163401-mRNA-1"/>
    </source>
</evidence>
<dbReference type="EMBL" id="UZAD01013238">
    <property type="protein sequence ID" value="VDN92782.1"/>
    <property type="molecule type" value="Genomic_DNA"/>
</dbReference>
<evidence type="ECO:0000256" key="1">
    <source>
        <dbReference type="SAM" id="SignalP"/>
    </source>
</evidence>
<dbReference type="Proteomes" id="UP000278627">
    <property type="component" value="Unassembled WGS sequence"/>
</dbReference>
<sequence length="87" mass="10131">MISLILFLGISCIAPISSQLFQSRPHFYAIKKFSLRDLKRLSGENIDDTAMNSKDGQMLIEERTQLTRLNRLLKKPVFNFANLFRRN</sequence>
<gene>
    <name evidence="2" type="ORF">BPAG_LOCUS11596</name>
</gene>
<dbReference type="AlphaFoldDB" id="A0A0N4TSG4"/>
<keyword evidence="3" id="KW-1185">Reference proteome</keyword>
<feature type="signal peptide" evidence="1">
    <location>
        <begin position="1"/>
        <end position="18"/>
    </location>
</feature>
<protein>
    <submittedName>
        <fullName evidence="2 4">Uncharacterized protein</fullName>
    </submittedName>
</protein>
<name>A0A0N4TSG4_BRUPA</name>
<keyword evidence="1" id="KW-0732">Signal</keyword>
<proteinExistence type="predicted"/>
<reference evidence="2 3" key="2">
    <citation type="submission" date="2018-11" db="EMBL/GenBank/DDBJ databases">
        <authorList>
            <consortium name="Pathogen Informatics"/>
        </authorList>
    </citation>
    <scope>NUCLEOTIDE SEQUENCE [LARGE SCALE GENOMIC DNA]</scope>
</reference>